<name>A0A8J3GAY4_9BACT</name>
<dbReference type="AlphaFoldDB" id="A0A8J3GAY4"/>
<keyword evidence="2" id="KW-1185">Reference proteome</keyword>
<sequence>MGKVAVSGYNLKVVVAVPKGAHAADVRGAAPVIALDLPNFVSLFDSKEWGWLRNNRQAN</sequence>
<accession>A0A8J3GAY4</accession>
<protein>
    <submittedName>
        <fullName evidence="1">Uncharacterized protein</fullName>
    </submittedName>
</protein>
<gene>
    <name evidence="1" type="ORF">GCM10007390_47740</name>
</gene>
<proteinExistence type="predicted"/>
<dbReference type="Proteomes" id="UP000598271">
    <property type="component" value="Unassembled WGS sequence"/>
</dbReference>
<dbReference type="EMBL" id="BMXF01000007">
    <property type="protein sequence ID" value="GHB86586.1"/>
    <property type="molecule type" value="Genomic_DNA"/>
</dbReference>
<comment type="caution">
    <text evidence="1">The sequence shown here is derived from an EMBL/GenBank/DDBJ whole genome shotgun (WGS) entry which is preliminary data.</text>
</comment>
<reference evidence="1 2" key="1">
    <citation type="journal article" date="2014" name="Int. J. Syst. Evol. Microbiol.">
        <title>Complete genome sequence of Corynebacterium casei LMG S-19264T (=DSM 44701T), isolated from a smear-ripened cheese.</title>
        <authorList>
            <consortium name="US DOE Joint Genome Institute (JGI-PGF)"/>
            <person name="Walter F."/>
            <person name="Albersmeier A."/>
            <person name="Kalinowski J."/>
            <person name="Ruckert C."/>
        </authorList>
    </citation>
    <scope>NUCLEOTIDE SEQUENCE [LARGE SCALE GENOMIC DNA]</scope>
    <source>
        <strain evidence="1 2">KCTC 12866</strain>
    </source>
</reference>
<organism evidence="1 2">
    <name type="scientific">Persicitalea jodogahamensis</name>
    <dbReference type="NCBI Taxonomy" id="402147"/>
    <lineage>
        <taxon>Bacteria</taxon>
        <taxon>Pseudomonadati</taxon>
        <taxon>Bacteroidota</taxon>
        <taxon>Cytophagia</taxon>
        <taxon>Cytophagales</taxon>
        <taxon>Spirosomataceae</taxon>
        <taxon>Persicitalea</taxon>
    </lineage>
</organism>
<evidence type="ECO:0000313" key="2">
    <source>
        <dbReference type="Proteomes" id="UP000598271"/>
    </source>
</evidence>
<evidence type="ECO:0000313" key="1">
    <source>
        <dbReference type="EMBL" id="GHB86586.1"/>
    </source>
</evidence>